<dbReference type="AlphaFoldDB" id="A0A8S9KLE4"/>
<gene>
    <name evidence="2" type="ORF">F2Q70_00044294</name>
</gene>
<dbReference type="EMBL" id="QGKY02000164">
    <property type="protein sequence ID" value="KAF2594597.1"/>
    <property type="molecule type" value="Genomic_DNA"/>
</dbReference>
<evidence type="ECO:0000256" key="1">
    <source>
        <dbReference type="SAM" id="MobiDB-lite"/>
    </source>
</evidence>
<accession>A0A8S9KLE4</accession>
<reference evidence="2" key="1">
    <citation type="submission" date="2019-12" db="EMBL/GenBank/DDBJ databases">
        <title>Genome sequencing and annotation of Brassica cretica.</title>
        <authorList>
            <person name="Studholme D.J."/>
            <person name="Sarris P.F."/>
        </authorList>
    </citation>
    <scope>NUCLEOTIDE SEQUENCE</scope>
    <source>
        <strain evidence="2">PFS-102/07</strain>
        <tissue evidence="2">Leaf</tissue>
    </source>
</reference>
<comment type="caution">
    <text evidence="2">The sequence shown here is derived from an EMBL/GenBank/DDBJ whole genome shotgun (WGS) entry which is preliminary data.</text>
</comment>
<evidence type="ECO:0000313" key="2">
    <source>
        <dbReference type="EMBL" id="KAF2594597.1"/>
    </source>
</evidence>
<name>A0A8S9KLE4_BRACR</name>
<proteinExistence type="predicted"/>
<protein>
    <submittedName>
        <fullName evidence="2">Uncharacterized protein</fullName>
    </submittedName>
</protein>
<feature type="region of interest" description="Disordered" evidence="1">
    <location>
        <begin position="1"/>
        <end position="85"/>
    </location>
</feature>
<sequence>MPPSTGARVETRRNYAVKQSQANEEQLMAEPSSQRNKSHTKSVFPKTNRLRSNPTPSIFMLEKRSSLMIEKKSEDETAQDEERKR</sequence>
<feature type="compositionally biased region" description="Basic and acidic residues" evidence="1">
    <location>
        <begin position="61"/>
        <end position="85"/>
    </location>
</feature>
<organism evidence="2">
    <name type="scientific">Brassica cretica</name>
    <name type="common">Mustard</name>
    <dbReference type="NCBI Taxonomy" id="69181"/>
    <lineage>
        <taxon>Eukaryota</taxon>
        <taxon>Viridiplantae</taxon>
        <taxon>Streptophyta</taxon>
        <taxon>Embryophyta</taxon>
        <taxon>Tracheophyta</taxon>
        <taxon>Spermatophyta</taxon>
        <taxon>Magnoliopsida</taxon>
        <taxon>eudicotyledons</taxon>
        <taxon>Gunneridae</taxon>
        <taxon>Pentapetalae</taxon>
        <taxon>rosids</taxon>
        <taxon>malvids</taxon>
        <taxon>Brassicales</taxon>
        <taxon>Brassicaceae</taxon>
        <taxon>Brassiceae</taxon>
        <taxon>Brassica</taxon>
    </lineage>
</organism>